<feature type="compositionally biased region" description="Acidic residues" evidence="1">
    <location>
        <begin position="371"/>
        <end position="380"/>
    </location>
</feature>
<organism evidence="3 4">
    <name type="scientific">Tribonema minus</name>
    <dbReference type="NCBI Taxonomy" id="303371"/>
    <lineage>
        <taxon>Eukaryota</taxon>
        <taxon>Sar</taxon>
        <taxon>Stramenopiles</taxon>
        <taxon>Ochrophyta</taxon>
        <taxon>PX clade</taxon>
        <taxon>Xanthophyceae</taxon>
        <taxon>Tribonematales</taxon>
        <taxon>Tribonemataceae</taxon>
        <taxon>Tribonema</taxon>
    </lineage>
</organism>
<reference evidence="3" key="1">
    <citation type="submission" date="2021-02" db="EMBL/GenBank/DDBJ databases">
        <title>First Annotated Genome of the Yellow-green Alga Tribonema minus.</title>
        <authorList>
            <person name="Mahan K.M."/>
        </authorList>
    </citation>
    <scope>NUCLEOTIDE SEQUENCE</scope>
    <source>
        <strain evidence="3">UTEX B ZZ1240</strain>
    </source>
</reference>
<feature type="region of interest" description="Disordered" evidence="1">
    <location>
        <begin position="291"/>
        <end position="392"/>
    </location>
</feature>
<feature type="compositionally biased region" description="Low complexity" evidence="1">
    <location>
        <begin position="215"/>
        <end position="265"/>
    </location>
</feature>
<dbReference type="Pfam" id="PF00226">
    <property type="entry name" value="DnaJ"/>
    <property type="match status" value="1"/>
</dbReference>
<dbReference type="CDD" id="cd06257">
    <property type="entry name" value="DnaJ"/>
    <property type="match status" value="1"/>
</dbReference>
<keyword evidence="4" id="KW-1185">Reference proteome</keyword>
<comment type="caution">
    <text evidence="3">The sequence shown here is derived from an EMBL/GenBank/DDBJ whole genome shotgun (WGS) entry which is preliminary data.</text>
</comment>
<evidence type="ECO:0000313" key="3">
    <source>
        <dbReference type="EMBL" id="KAG5175651.1"/>
    </source>
</evidence>
<name>A0A835YHK9_9STRA</name>
<feature type="domain" description="J" evidence="2">
    <location>
        <begin position="73"/>
        <end position="143"/>
    </location>
</feature>
<accession>A0A835YHK9</accession>
<dbReference type="PROSITE" id="PS50076">
    <property type="entry name" value="DNAJ_2"/>
    <property type="match status" value="1"/>
</dbReference>
<dbReference type="AlphaFoldDB" id="A0A835YHK9"/>
<evidence type="ECO:0000313" key="4">
    <source>
        <dbReference type="Proteomes" id="UP000664859"/>
    </source>
</evidence>
<protein>
    <recommendedName>
        <fullName evidence="2">J domain-containing protein</fullName>
    </recommendedName>
</protein>
<dbReference type="Gene3D" id="1.10.287.110">
    <property type="entry name" value="DnaJ domain"/>
    <property type="match status" value="1"/>
</dbReference>
<feature type="compositionally biased region" description="Low complexity" evidence="1">
    <location>
        <begin position="350"/>
        <end position="363"/>
    </location>
</feature>
<sequence length="521" mass="53139">MVHAEDEAVAVDVREIWGLASKSAAAGHLHEAVLWLIRLKAILAAGNGVPSVSKAVALVAAELALQIGFLRENAYVAMQIDPALCTPAFVKKRYKRLALAYHPDKNLGVDTTELFGVIRDAFDVLRDAGARTYMPAQSYESFMQQRQMCSALSREPKAMDCISGLPAFQGKGKSICFNSSGSAHSDCAGNQQQRRSVPVVLANTAAAPQSGSHVAQPSRTSSASASAKAHNSAPSRKAAAQAATPSRTAESQPQKRQPQSSRTSSVASAGTALKTAGIAVSTARLRELERRLGGSSRGNRASAGTPSACSSGSSGANSGSSGGVKEAAALPPDAPCQTAVEQGDDDRCSGEAAEGADANADAAFSYPYHDDSDDDSDSDSEGSSCSSKSDGCSKQAAHSAAAAAAAVNASLLLPLRIKKLPTAAAAAAGARSNRGCDGDDAPWEWTCTPRGTHLIPPPEMHGLQTTPPPPGAPRHQHSGGFVQQLRARVSPPSNGGGDGGGGSDSTAWFWGGSSGGGGGGA</sequence>
<feature type="compositionally biased region" description="Gly residues" evidence="1">
    <location>
        <begin position="494"/>
        <end position="503"/>
    </location>
</feature>
<proteinExistence type="predicted"/>
<evidence type="ECO:0000256" key="1">
    <source>
        <dbReference type="SAM" id="MobiDB-lite"/>
    </source>
</evidence>
<dbReference type="SMART" id="SM00271">
    <property type="entry name" value="DnaJ"/>
    <property type="match status" value="1"/>
</dbReference>
<dbReference type="OrthoDB" id="436519at2759"/>
<feature type="compositionally biased region" description="Low complexity" evidence="1">
    <location>
        <begin position="293"/>
        <end position="319"/>
    </location>
</feature>
<dbReference type="SUPFAM" id="SSF46565">
    <property type="entry name" value="Chaperone J-domain"/>
    <property type="match status" value="1"/>
</dbReference>
<dbReference type="EMBL" id="JAFCMP010000547">
    <property type="protein sequence ID" value="KAG5175651.1"/>
    <property type="molecule type" value="Genomic_DNA"/>
</dbReference>
<gene>
    <name evidence="3" type="ORF">JKP88DRAFT_242496</name>
</gene>
<feature type="region of interest" description="Disordered" evidence="1">
    <location>
        <begin position="207"/>
        <end position="270"/>
    </location>
</feature>
<evidence type="ECO:0000259" key="2">
    <source>
        <dbReference type="PROSITE" id="PS50076"/>
    </source>
</evidence>
<feature type="compositionally biased region" description="Gly residues" evidence="1">
    <location>
        <begin position="512"/>
        <end position="521"/>
    </location>
</feature>
<dbReference type="Proteomes" id="UP000664859">
    <property type="component" value="Unassembled WGS sequence"/>
</dbReference>
<dbReference type="InterPro" id="IPR001623">
    <property type="entry name" value="DnaJ_domain"/>
</dbReference>
<dbReference type="InterPro" id="IPR036869">
    <property type="entry name" value="J_dom_sf"/>
</dbReference>
<feature type="region of interest" description="Disordered" evidence="1">
    <location>
        <begin position="487"/>
        <end position="521"/>
    </location>
</feature>
<feature type="compositionally biased region" description="Low complexity" evidence="1">
    <location>
        <begin position="381"/>
        <end position="392"/>
    </location>
</feature>